<dbReference type="Pfam" id="PF00005">
    <property type="entry name" value="ABC_tran"/>
    <property type="match status" value="1"/>
</dbReference>
<evidence type="ECO:0000256" key="2">
    <source>
        <dbReference type="ARBA" id="ARBA00022741"/>
    </source>
</evidence>
<dbReference type="RefSeq" id="WP_409135121.1">
    <property type="nucleotide sequence ID" value="NZ_JBJVNI010000492.1"/>
</dbReference>
<accession>A0ABW9I7I2</accession>
<evidence type="ECO:0000313" key="5">
    <source>
        <dbReference type="EMBL" id="MFM9616300.1"/>
    </source>
</evidence>
<keyword evidence="1" id="KW-0813">Transport</keyword>
<dbReference type="PANTHER" id="PTHR45772:SF9">
    <property type="entry name" value="CONSERVED COMPONENT OF ABC TRANSPORTER FOR NATURAL AMINO ACIDS"/>
    <property type="match status" value="1"/>
</dbReference>
<feature type="domain" description="ABC transporter" evidence="4">
    <location>
        <begin position="18"/>
        <end position="67"/>
    </location>
</feature>
<keyword evidence="2" id="KW-0547">Nucleotide-binding</keyword>
<keyword evidence="6" id="KW-1185">Reference proteome</keyword>
<feature type="non-terminal residue" evidence="5">
    <location>
        <position position="72"/>
    </location>
</feature>
<dbReference type="InterPro" id="IPR027417">
    <property type="entry name" value="P-loop_NTPase"/>
</dbReference>
<organism evidence="5 6">
    <name type="scientific">Streptomyces niveiscabiei</name>
    <dbReference type="NCBI Taxonomy" id="164115"/>
    <lineage>
        <taxon>Bacteria</taxon>
        <taxon>Bacillati</taxon>
        <taxon>Actinomycetota</taxon>
        <taxon>Actinomycetes</taxon>
        <taxon>Kitasatosporales</taxon>
        <taxon>Streptomycetaceae</taxon>
        <taxon>Streptomyces</taxon>
    </lineage>
</organism>
<dbReference type="SUPFAM" id="SSF52540">
    <property type="entry name" value="P-loop containing nucleoside triphosphate hydrolases"/>
    <property type="match status" value="1"/>
</dbReference>
<gene>
    <name evidence="5" type="ORF">ACKI18_48610</name>
</gene>
<keyword evidence="3 5" id="KW-0067">ATP-binding</keyword>
<sequence length="72" mass="7402">MLDVRGLQVRYGAILAVDHLDLHVDAGEIVVLIGANGAGKSSAVNAITGLVQQAKGEISFAGEDVCRLDAAE</sequence>
<dbReference type="InterPro" id="IPR003439">
    <property type="entry name" value="ABC_transporter-like_ATP-bd"/>
</dbReference>
<dbReference type="Gene3D" id="3.40.50.300">
    <property type="entry name" value="P-loop containing nucleotide triphosphate hydrolases"/>
    <property type="match status" value="1"/>
</dbReference>
<dbReference type="Proteomes" id="UP001631957">
    <property type="component" value="Unassembled WGS sequence"/>
</dbReference>
<evidence type="ECO:0000313" key="6">
    <source>
        <dbReference type="Proteomes" id="UP001631957"/>
    </source>
</evidence>
<protein>
    <submittedName>
        <fullName evidence="5">ATP-binding cassette domain-containing protein</fullName>
    </submittedName>
</protein>
<dbReference type="PANTHER" id="PTHR45772">
    <property type="entry name" value="CONSERVED COMPONENT OF ABC TRANSPORTER FOR NATURAL AMINO ACIDS-RELATED"/>
    <property type="match status" value="1"/>
</dbReference>
<dbReference type="EMBL" id="JBJVNI010000492">
    <property type="protein sequence ID" value="MFM9616300.1"/>
    <property type="molecule type" value="Genomic_DNA"/>
</dbReference>
<reference evidence="5 6" key="1">
    <citation type="submission" date="2024-12" db="EMBL/GenBank/DDBJ databases">
        <title>Forecasting of Potato common scab and diversities of Pathogenic streptomyces spp. in china.</title>
        <authorList>
            <person name="Handique U."/>
            <person name="Wu J."/>
        </authorList>
    </citation>
    <scope>NUCLEOTIDE SEQUENCE [LARGE SCALE GENOMIC DNA]</scope>
    <source>
        <strain evidence="5 6">ZRIMU1530</strain>
    </source>
</reference>
<evidence type="ECO:0000256" key="1">
    <source>
        <dbReference type="ARBA" id="ARBA00022448"/>
    </source>
</evidence>
<proteinExistence type="predicted"/>
<comment type="caution">
    <text evidence="5">The sequence shown here is derived from an EMBL/GenBank/DDBJ whole genome shotgun (WGS) entry which is preliminary data.</text>
</comment>
<evidence type="ECO:0000259" key="4">
    <source>
        <dbReference type="Pfam" id="PF00005"/>
    </source>
</evidence>
<dbReference type="InterPro" id="IPR051120">
    <property type="entry name" value="ABC_AA/LPS_Transport"/>
</dbReference>
<dbReference type="GO" id="GO:0005524">
    <property type="term" value="F:ATP binding"/>
    <property type="evidence" value="ECO:0007669"/>
    <property type="project" value="UniProtKB-KW"/>
</dbReference>
<evidence type="ECO:0000256" key="3">
    <source>
        <dbReference type="ARBA" id="ARBA00022840"/>
    </source>
</evidence>
<name>A0ABW9I7I2_9ACTN</name>